<name>A0A1Q2SMD2_9GAMM</name>
<gene>
    <name evidence="2" type="ORF">TAO_0911</name>
</gene>
<accession>A0A1Q2SMD2</accession>
<evidence type="ECO:0000313" key="3">
    <source>
        <dbReference type="Proteomes" id="UP000243679"/>
    </source>
</evidence>
<evidence type="ECO:0000313" key="2">
    <source>
        <dbReference type="EMBL" id="BAW80281.1"/>
    </source>
</evidence>
<keyword evidence="3" id="KW-1185">Reference proteome</keyword>
<proteinExistence type="predicted"/>
<organism evidence="2 3">
    <name type="scientific">Candidatus Nitrosoglobus terrae</name>
    <dbReference type="NCBI Taxonomy" id="1630141"/>
    <lineage>
        <taxon>Bacteria</taxon>
        <taxon>Pseudomonadati</taxon>
        <taxon>Pseudomonadota</taxon>
        <taxon>Gammaproteobacteria</taxon>
        <taxon>Chromatiales</taxon>
        <taxon>Chromatiaceae</taxon>
        <taxon>Candidatus Nitrosoglobus</taxon>
    </lineage>
</organism>
<dbReference type="RefSeq" id="WP_096526841.1">
    <property type="nucleotide sequence ID" value="NZ_AP014836.1"/>
</dbReference>
<evidence type="ECO:0000256" key="1">
    <source>
        <dbReference type="SAM" id="SignalP"/>
    </source>
</evidence>
<protein>
    <submittedName>
        <fullName evidence="2">Hypothetical conserved protein</fullName>
    </submittedName>
</protein>
<dbReference type="PROSITE" id="PS51257">
    <property type="entry name" value="PROKAR_LIPOPROTEIN"/>
    <property type="match status" value="1"/>
</dbReference>
<dbReference type="KEGG" id="ntt:TAO_0911"/>
<dbReference type="EMBL" id="AP014836">
    <property type="protein sequence ID" value="BAW80281.1"/>
    <property type="molecule type" value="Genomic_DNA"/>
</dbReference>
<sequence length="181" mass="18645">MKHIMHCSTVRLRLFILGFIAVVACTACSESGKSTSSPTPTKLSGAISDENGPIRVAKLSATDSQGVVRATASLNGEQRYNLELPVETVYPVIISATYLHAAKAAESKEGAPAAEESHEAELRTVVLEPGSSIVDISLRSTQIVDIARARGGFTPENLAHASAAALNLGAGGGSGGGHEGH</sequence>
<dbReference type="Proteomes" id="UP000243679">
    <property type="component" value="Chromosome"/>
</dbReference>
<dbReference type="AlphaFoldDB" id="A0A1Q2SMD2"/>
<reference evidence="2 3" key="1">
    <citation type="journal article" date="2017" name="ISME J.">
        <title>An acid-tolerant ammonia-oxidizing ?-proteobacterium from soil.</title>
        <authorList>
            <person name="Hayatsu M."/>
            <person name="Tago K."/>
            <person name="Uchiyama I."/>
            <person name="Toyoda A."/>
            <person name="Wang Y."/>
            <person name="Shimomura Y."/>
            <person name="Okubo T."/>
            <person name="Kurisu F."/>
            <person name="Hirono Y."/>
            <person name="Nonaka K."/>
            <person name="Akiyama H."/>
            <person name="Itoh T."/>
            <person name="Takami H."/>
        </authorList>
    </citation>
    <scope>NUCLEOTIDE SEQUENCE [LARGE SCALE GENOMIC DNA]</scope>
    <source>
        <strain evidence="2 3">TAO100</strain>
    </source>
</reference>
<feature type="chain" id="PRO_5013338097" evidence="1">
    <location>
        <begin position="30"/>
        <end position="181"/>
    </location>
</feature>
<feature type="signal peptide" evidence="1">
    <location>
        <begin position="1"/>
        <end position="29"/>
    </location>
</feature>
<keyword evidence="1" id="KW-0732">Signal</keyword>
<dbReference type="OrthoDB" id="5767992at2"/>